<evidence type="ECO:0000313" key="3">
    <source>
        <dbReference type="Proteomes" id="UP000056968"/>
    </source>
</evidence>
<accession>A0A0S3EZR0</accession>
<dbReference type="OrthoDB" id="952847at2"/>
<protein>
    <submittedName>
        <fullName evidence="2">Transmembrane anchor protein</fullName>
    </submittedName>
</protein>
<dbReference type="AlphaFoldDB" id="A0A0S3EZR0"/>
<evidence type="ECO:0000256" key="1">
    <source>
        <dbReference type="SAM" id="Phobius"/>
    </source>
</evidence>
<sequence length="215" mass="22383">MFNSQMPRLEDLPTSKQLIRSTIIAAATAGAILAIVILPSEYGVDPTGAGKVLGLTEMGEIKMQLAEEAAADAVADAAARAENARALVVQAANGGAQSTSAPPAAPSIVAGRNDTTRLTLAPNEGAEIKLTAAKGTRIAFGWSVEGGHVNFDTHADAPGISYHGYGKGRESTGEQGELVAAFDGKHGWFWRNRSGAPVTITLRTQGEYSEVKRVV</sequence>
<proteinExistence type="predicted"/>
<evidence type="ECO:0000313" key="2">
    <source>
        <dbReference type="EMBL" id="ALR20927.1"/>
    </source>
</evidence>
<dbReference type="STRING" id="1332080.ATN00_12090"/>
<keyword evidence="3" id="KW-1185">Reference proteome</keyword>
<keyword evidence="1" id="KW-0472">Membrane</keyword>
<keyword evidence="1 2" id="KW-0812">Transmembrane</keyword>
<dbReference type="Proteomes" id="UP000056968">
    <property type="component" value="Chromosome"/>
</dbReference>
<dbReference type="KEGG" id="sbd:ATN00_12090"/>
<dbReference type="EMBL" id="CP013264">
    <property type="protein sequence ID" value="ALR20927.1"/>
    <property type="molecule type" value="Genomic_DNA"/>
</dbReference>
<gene>
    <name evidence="2" type="ORF">ATN00_12090</name>
</gene>
<dbReference type="RefSeq" id="WP_062064914.1">
    <property type="nucleotide sequence ID" value="NZ_CP013264.1"/>
</dbReference>
<organism evidence="2 3">
    <name type="scientific">Sphingobium baderi</name>
    <dbReference type="NCBI Taxonomy" id="1332080"/>
    <lineage>
        <taxon>Bacteria</taxon>
        <taxon>Pseudomonadati</taxon>
        <taxon>Pseudomonadota</taxon>
        <taxon>Alphaproteobacteria</taxon>
        <taxon>Sphingomonadales</taxon>
        <taxon>Sphingomonadaceae</taxon>
        <taxon>Sphingobium</taxon>
    </lineage>
</organism>
<name>A0A0S3EZR0_9SPHN</name>
<reference evidence="2 3" key="1">
    <citation type="submission" date="2015-11" db="EMBL/GenBank/DDBJ databases">
        <title>A Two-component Flavoprotein Monooxygenase System MeaXY Responsible for para-Hydroxylation of 2-Methyl-6-ethylaniline and 2,6-Diethylaniline in Sphingobium baderi DE-13.</title>
        <authorList>
            <person name="Cheng M."/>
            <person name="Meng Q."/>
            <person name="Yang Y."/>
            <person name="Chu C."/>
            <person name="Yan X."/>
            <person name="He J."/>
            <person name="Li S."/>
        </authorList>
    </citation>
    <scope>NUCLEOTIDE SEQUENCE [LARGE SCALE GENOMIC DNA]</scope>
    <source>
        <strain evidence="2 3">DE-13</strain>
    </source>
</reference>
<feature type="transmembrane region" description="Helical" evidence="1">
    <location>
        <begin position="21"/>
        <end position="38"/>
    </location>
</feature>
<keyword evidence="1" id="KW-1133">Transmembrane helix</keyword>